<accession>A0A8T0Q3Y1</accession>
<keyword evidence="5" id="KW-0378">Hydrolase</keyword>
<dbReference type="Proteomes" id="UP000823388">
    <property type="component" value="Chromosome 7N"/>
</dbReference>
<feature type="signal peptide" evidence="9">
    <location>
        <begin position="1"/>
        <end position="25"/>
    </location>
</feature>
<dbReference type="InterPro" id="IPR033132">
    <property type="entry name" value="GH_1_N_CS"/>
</dbReference>
<reference evidence="10" key="1">
    <citation type="submission" date="2020-05" db="EMBL/GenBank/DDBJ databases">
        <title>WGS assembly of Panicum virgatum.</title>
        <authorList>
            <person name="Lovell J.T."/>
            <person name="Jenkins J."/>
            <person name="Shu S."/>
            <person name="Juenger T.E."/>
            <person name="Schmutz J."/>
        </authorList>
    </citation>
    <scope>NUCLEOTIDE SEQUENCE</scope>
    <source>
        <strain evidence="10">AP13</strain>
    </source>
</reference>
<dbReference type="PROSITE" id="PS00653">
    <property type="entry name" value="GLYCOSYL_HYDROL_F1_2"/>
    <property type="match status" value="1"/>
</dbReference>
<evidence type="ECO:0000256" key="9">
    <source>
        <dbReference type="SAM" id="SignalP"/>
    </source>
</evidence>
<protein>
    <recommendedName>
        <fullName evidence="3">beta-glucosidase</fullName>
        <ecNumber evidence="3">3.2.1.21</ecNumber>
    </recommendedName>
</protein>
<evidence type="ECO:0000256" key="5">
    <source>
        <dbReference type="ARBA" id="ARBA00022801"/>
    </source>
</evidence>
<dbReference type="AlphaFoldDB" id="A0A8T0Q3Y1"/>
<proteinExistence type="inferred from homology"/>
<dbReference type="SUPFAM" id="SSF51445">
    <property type="entry name" value="(Trans)glycosidases"/>
    <property type="match status" value="1"/>
</dbReference>
<evidence type="ECO:0000256" key="3">
    <source>
        <dbReference type="ARBA" id="ARBA00012744"/>
    </source>
</evidence>
<evidence type="ECO:0000256" key="8">
    <source>
        <dbReference type="RuleBase" id="RU003690"/>
    </source>
</evidence>
<keyword evidence="11" id="KW-1185">Reference proteome</keyword>
<dbReference type="FunFam" id="3.20.20.80:FF:000294">
    <property type="entry name" value="Beta-glucosidase 11"/>
    <property type="match status" value="1"/>
</dbReference>
<keyword evidence="4 9" id="KW-0732">Signal</keyword>
<evidence type="ECO:0000256" key="4">
    <source>
        <dbReference type="ARBA" id="ARBA00022729"/>
    </source>
</evidence>
<sequence length="347" mass="39438">MAGELVVWVALLLAHELLPCPGASAVGRGQFPDDFLFGTSTSAYQIEGAYLEGNRGLSNWDVFAHKPGTIEDGSNGDTADDHYHRYMEDIELMHSLGVNSYRFSIAWTRILPRGRFGHVNPDGVAFYNELIDALLQKGIQPFVTISYYDIPQELETRYGGWLSPEIRKDFGYFAEACFMMFGDRVKFWITFNQPNLFLKFAYMDGWYPPGRCSTPFGNCAFGNSSIEPYIAGHNMILSHANAVSVYRKKYQGKQGGHIGISMCSRWYEPFRNTTEDILAVERALAFSGPWFLDPIIFGDYPIEMREILGTKLPEVTTEEEIEGYKIGFYWTQSLYNIIFEGLHLLSM</sequence>
<evidence type="ECO:0000256" key="2">
    <source>
        <dbReference type="ARBA" id="ARBA00010838"/>
    </source>
</evidence>
<name>A0A8T0Q3Y1_PANVG</name>
<feature type="chain" id="PRO_5035883036" description="beta-glucosidase" evidence="9">
    <location>
        <begin position="26"/>
        <end position="347"/>
    </location>
</feature>
<comment type="caution">
    <text evidence="10">The sequence shown here is derived from an EMBL/GenBank/DDBJ whole genome shotgun (WGS) entry which is preliminary data.</text>
</comment>
<keyword evidence="6" id="KW-1015">Disulfide bond</keyword>
<evidence type="ECO:0000256" key="6">
    <source>
        <dbReference type="ARBA" id="ARBA00023157"/>
    </source>
</evidence>
<dbReference type="PANTHER" id="PTHR10353">
    <property type="entry name" value="GLYCOSYL HYDROLASE"/>
    <property type="match status" value="1"/>
</dbReference>
<evidence type="ECO:0000256" key="7">
    <source>
        <dbReference type="ARBA" id="ARBA00023180"/>
    </source>
</evidence>
<dbReference type="GO" id="GO:0005975">
    <property type="term" value="P:carbohydrate metabolic process"/>
    <property type="evidence" value="ECO:0007669"/>
    <property type="project" value="InterPro"/>
</dbReference>
<comment type="similarity">
    <text evidence="2 8">Belongs to the glycosyl hydrolase 1 family.</text>
</comment>
<comment type="catalytic activity">
    <reaction evidence="1">
        <text>Hydrolysis of terminal, non-reducing beta-D-glucosyl residues with release of beta-D-glucose.</text>
        <dbReference type="EC" id="3.2.1.21"/>
    </reaction>
</comment>
<evidence type="ECO:0000256" key="1">
    <source>
        <dbReference type="ARBA" id="ARBA00000448"/>
    </source>
</evidence>
<dbReference type="PANTHER" id="PTHR10353:SF191">
    <property type="entry name" value="INACTIVE BETA-GLUCOSIDASE 14-RELATED"/>
    <property type="match status" value="1"/>
</dbReference>
<dbReference type="InterPro" id="IPR017853">
    <property type="entry name" value="GH"/>
</dbReference>
<dbReference type="EC" id="3.2.1.21" evidence="3"/>
<evidence type="ECO:0000313" key="10">
    <source>
        <dbReference type="EMBL" id="KAG2567369.1"/>
    </source>
</evidence>
<dbReference type="Gene3D" id="3.20.20.80">
    <property type="entry name" value="Glycosidases"/>
    <property type="match status" value="1"/>
</dbReference>
<dbReference type="GO" id="GO:0008422">
    <property type="term" value="F:beta-glucosidase activity"/>
    <property type="evidence" value="ECO:0007669"/>
    <property type="project" value="UniProtKB-EC"/>
</dbReference>
<dbReference type="InterPro" id="IPR001360">
    <property type="entry name" value="Glyco_hydro_1"/>
</dbReference>
<keyword evidence="7" id="KW-0325">Glycoprotein</keyword>
<gene>
    <name evidence="10" type="ORF">PVAP13_7NG350700</name>
</gene>
<dbReference type="EMBL" id="CM029050">
    <property type="protein sequence ID" value="KAG2567369.1"/>
    <property type="molecule type" value="Genomic_DNA"/>
</dbReference>
<evidence type="ECO:0000313" key="11">
    <source>
        <dbReference type="Proteomes" id="UP000823388"/>
    </source>
</evidence>
<dbReference type="Pfam" id="PF00232">
    <property type="entry name" value="Glyco_hydro_1"/>
    <property type="match status" value="1"/>
</dbReference>
<organism evidence="10 11">
    <name type="scientific">Panicum virgatum</name>
    <name type="common">Blackwell switchgrass</name>
    <dbReference type="NCBI Taxonomy" id="38727"/>
    <lineage>
        <taxon>Eukaryota</taxon>
        <taxon>Viridiplantae</taxon>
        <taxon>Streptophyta</taxon>
        <taxon>Embryophyta</taxon>
        <taxon>Tracheophyta</taxon>
        <taxon>Spermatophyta</taxon>
        <taxon>Magnoliopsida</taxon>
        <taxon>Liliopsida</taxon>
        <taxon>Poales</taxon>
        <taxon>Poaceae</taxon>
        <taxon>PACMAD clade</taxon>
        <taxon>Panicoideae</taxon>
        <taxon>Panicodae</taxon>
        <taxon>Paniceae</taxon>
        <taxon>Panicinae</taxon>
        <taxon>Panicum</taxon>
        <taxon>Panicum sect. Hiantes</taxon>
    </lineage>
</organism>